<proteinExistence type="predicted"/>
<dbReference type="AlphaFoldDB" id="A0A1I7D9K5"/>
<reference evidence="2" key="1">
    <citation type="submission" date="2016-10" db="EMBL/GenBank/DDBJ databases">
        <authorList>
            <person name="Varghese N."/>
            <person name="Submissions S."/>
        </authorList>
    </citation>
    <scope>NUCLEOTIDE SEQUENCE [LARGE SCALE GENOMIC DNA]</scope>
    <source>
        <strain evidence="2">DSM 23445</strain>
    </source>
</reference>
<organism evidence="1 2">
    <name type="scientific">Algoriphagus locisalis</name>
    <dbReference type="NCBI Taxonomy" id="305507"/>
    <lineage>
        <taxon>Bacteria</taxon>
        <taxon>Pseudomonadati</taxon>
        <taxon>Bacteroidota</taxon>
        <taxon>Cytophagia</taxon>
        <taxon>Cytophagales</taxon>
        <taxon>Cyclobacteriaceae</taxon>
        <taxon>Algoriphagus</taxon>
    </lineage>
</organism>
<accession>A0A1I7D9K5</accession>
<sequence>MKFPRLALSALALFTASCLSPKSEEALLFDSLEKLPSLSVNDASSFSLGNENILLSGKQQELTLETIHLFTGFIAAIKTETETICLDNPDSFTKYPFAGKQHFQLENQGLEVSQLQFISKDKEGITLLYSLKNVDNSAKSILFQFQPSTDLKSSILMDSTFGTNSQDQISFDQLTGIFTAKDEANDWYAVWGTSTEFILSPSNTACASEVPELGASSGFEISLELSSNEEKVIPVFIAGSDQGEFTAIETLADLRSSIYSDWDKSFALIDSLRSTSKITIPEQEILVAYEWSKYKFGLFEVGKDSVHGKEIGAGWEYHMVSEFKNYDVGKLDQEIFQSQNDLIKIDNQSVQSLLLELLGIEADIENRVTFIRPNLPKEWNEASIENLWVDDNMLTIEITTDENQMTVEITQTQKKAGLSIELPEKYTQVKVLGKEVNTDTKDGFRRILMTGDHVKIEASL</sequence>
<evidence type="ECO:0000313" key="1">
    <source>
        <dbReference type="EMBL" id="SFU08341.1"/>
    </source>
</evidence>
<protein>
    <recommendedName>
        <fullName evidence="3">Lipoprotein</fullName>
    </recommendedName>
</protein>
<dbReference type="RefSeq" id="WP_091696351.1">
    <property type="nucleotide sequence ID" value="NZ_FPBF01000006.1"/>
</dbReference>
<keyword evidence="2" id="KW-1185">Reference proteome</keyword>
<gene>
    <name evidence="1" type="ORF">SAMN04489724_3800</name>
</gene>
<evidence type="ECO:0008006" key="3">
    <source>
        <dbReference type="Google" id="ProtNLM"/>
    </source>
</evidence>
<evidence type="ECO:0000313" key="2">
    <source>
        <dbReference type="Proteomes" id="UP000199673"/>
    </source>
</evidence>
<dbReference type="Proteomes" id="UP000199673">
    <property type="component" value="Unassembled WGS sequence"/>
</dbReference>
<dbReference type="PROSITE" id="PS51257">
    <property type="entry name" value="PROKAR_LIPOPROTEIN"/>
    <property type="match status" value="1"/>
</dbReference>
<dbReference type="OrthoDB" id="49490at2"/>
<name>A0A1I7D9K5_9BACT</name>
<dbReference type="STRING" id="305507.SAMN04489724_3800"/>
<dbReference type="EMBL" id="FPBF01000006">
    <property type="protein sequence ID" value="SFU08341.1"/>
    <property type="molecule type" value="Genomic_DNA"/>
</dbReference>